<dbReference type="SUPFAM" id="SSF53474">
    <property type="entry name" value="alpha/beta-Hydrolases"/>
    <property type="match status" value="1"/>
</dbReference>
<reference evidence="1 2" key="1">
    <citation type="journal article" date="2020" name="ISME J.">
        <title>Uncovering the hidden diversity of litter-decomposition mechanisms in mushroom-forming fungi.</title>
        <authorList>
            <person name="Floudas D."/>
            <person name="Bentzer J."/>
            <person name="Ahren D."/>
            <person name="Johansson T."/>
            <person name="Persson P."/>
            <person name="Tunlid A."/>
        </authorList>
    </citation>
    <scope>NUCLEOTIDE SEQUENCE [LARGE SCALE GENOMIC DNA]</scope>
    <source>
        <strain evidence="1 2">CBS 291.85</strain>
    </source>
</reference>
<accession>A0A8H5CGH1</accession>
<dbReference type="OrthoDB" id="5311491at2759"/>
<name>A0A8H5CGH1_9AGAR</name>
<dbReference type="InterPro" id="IPR029058">
    <property type="entry name" value="AB_hydrolase_fold"/>
</dbReference>
<evidence type="ECO:0000313" key="1">
    <source>
        <dbReference type="EMBL" id="KAF5341417.1"/>
    </source>
</evidence>
<protein>
    <submittedName>
        <fullName evidence="1">Uncharacterized protein</fullName>
    </submittedName>
</protein>
<comment type="caution">
    <text evidence="1">The sequence shown here is derived from an EMBL/GenBank/DDBJ whole genome shotgun (WGS) entry which is preliminary data.</text>
</comment>
<dbReference type="Proteomes" id="UP000559256">
    <property type="component" value="Unassembled WGS sequence"/>
</dbReference>
<dbReference type="AlphaFoldDB" id="A0A8H5CGH1"/>
<sequence length="136" mass="15157">MPIFTVQLPGSQVPNTEAGTIQAPGNGKLEYFYEDSGAPAGVGSYTTFFMLHGYCYHSGIFQRLFPLAHQSYSQSFPFRVIAINRRGYPPTTPFNPFELTVFESGSEEERVSLLLNEGRNYVLLLDGLIKELGIPE</sequence>
<gene>
    <name evidence="1" type="ORF">D9758_012302</name>
</gene>
<dbReference type="Gene3D" id="3.40.50.1820">
    <property type="entry name" value="alpha/beta hydrolase"/>
    <property type="match status" value="1"/>
</dbReference>
<keyword evidence="2" id="KW-1185">Reference proteome</keyword>
<dbReference type="EMBL" id="JAACJM010000165">
    <property type="protein sequence ID" value="KAF5341417.1"/>
    <property type="molecule type" value="Genomic_DNA"/>
</dbReference>
<proteinExistence type="predicted"/>
<evidence type="ECO:0000313" key="2">
    <source>
        <dbReference type="Proteomes" id="UP000559256"/>
    </source>
</evidence>
<organism evidence="1 2">
    <name type="scientific">Tetrapyrgos nigripes</name>
    <dbReference type="NCBI Taxonomy" id="182062"/>
    <lineage>
        <taxon>Eukaryota</taxon>
        <taxon>Fungi</taxon>
        <taxon>Dikarya</taxon>
        <taxon>Basidiomycota</taxon>
        <taxon>Agaricomycotina</taxon>
        <taxon>Agaricomycetes</taxon>
        <taxon>Agaricomycetidae</taxon>
        <taxon>Agaricales</taxon>
        <taxon>Marasmiineae</taxon>
        <taxon>Marasmiaceae</taxon>
        <taxon>Tetrapyrgos</taxon>
    </lineage>
</organism>